<keyword evidence="10" id="KW-1185">Reference proteome</keyword>
<dbReference type="RefSeq" id="WP_076448426.1">
    <property type="nucleotide sequence ID" value="NZ_FTOQ01000007.1"/>
</dbReference>
<dbReference type="InterPro" id="IPR050597">
    <property type="entry name" value="Cytochrome_c_Oxidase_Subunit"/>
</dbReference>
<dbReference type="GO" id="GO:0009055">
    <property type="term" value="F:electron transfer activity"/>
    <property type="evidence" value="ECO:0007669"/>
    <property type="project" value="InterPro"/>
</dbReference>
<keyword evidence="3 6" id="KW-0479">Metal-binding</keyword>
<reference evidence="10" key="1">
    <citation type="submission" date="2017-01" db="EMBL/GenBank/DDBJ databases">
        <authorList>
            <person name="Varghese N."/>
            <person name="Submissions S."/>
        </authorList>
    </citation>
    <scope>NUCLEOTIDE SEQUENCE [LARGE SCALE GENOMIC DNA]</scope>
    <source>
        <strain evidence="10">DSM 29430</strain>
    </source>
</reference>
<dbReference type="AlphaFoldDB" id="A0A1N7N8U4"/>
<protein>
    <submittedName>
        <fullName evidence="9">Cytochrome c553</fullName>
    </submittedName>
</protein>
<proteinExistence type="predicted"/>
<evidence type="ECO:0000256" key="6">
    <source>
        <dbReference type="PROSITE-ProRule" id="PRU00433"/>
    </source>
</evidence>
<evidence type="ECO:0000256" key="1">
    <source>
        <dbReference type="ARBA" id="ARBA00022448"/>
    </source>
</evidence>
<dbReference type="EMBL" id="FTOQ01000007">
    <property type="protein sequence ID" value="SIS94807.1"/>
    <property type="molecule type" value="Genomic_DNA"/>
</dbReference>
<sequence length="109" mass="11722">MPLTRLFTLTALAVSLSAATAERAFAQDAAIGEDVYQSVCKNCHGPKAQGMASYPKLNDKDADYIAGLLIRYRDGEKIGPNSALMIPHAMRLSDEEIAGLALYVTTAFD</sequence>
<evidence type="ECO:0000256" key="7">
    <source>
        <dbReference type="SAM" id="SignalP"/>
    </source>
</evidence>
<dbReference type="SUPFAM" id="SSF46626">
    <property type="entry name" value="Cytochrome c"/>
    <property type="match status" value="1"/>
</dbReference>
<feature type="chain" id="PRO_5012207614" evidence="7">
    <location>
        <begin position="27"/>
        <end position="109"/>
    </location>
</feature>
<dbReference type="OrthoDB" id="9808603at2"/>
<evidence type="ECO:0000313" key="10">
    <source>
        <dbReference type="Proteomes" id="UP000186684"/>
    </source>
</evidence>
<evidence type="ECO:0000256" key="4">
    <source>
        <dbReference type="ARBA" id="ARBA00022982"/>
    </source>
</evidence>
<keyword evidence="7" id="KW-0732">Signal</keyword>
<dbReference type="Proteomes" id="UP000186684">
    <property type="component" value="Unassembled WGS sequence"/>
</dbReference>
<dbReference type="PROSITE" id="PS51007">
    <property type="entry name" value="CYTC"/>
    <property type="match status" value="1"/>
</dbReference>
<feature type="signal peptide" evidence="7">
    <location>
        <begin position="1"/>
        <end position="26"/>
    </location>
</feature>
<evidence type="ECO:0000256" key="2">
    <source>
        <dbReference type="ARBA" id="ARBA00022617"/>
    </source>
</evidence>
<dbReference type="PANTHER" id="PTHR33751">
    <property type="entry name" value="CBB3-TYPE CYTOCHROME C OXIDASE SUBUNIT FIXP"/>
    <property type="match status" value="1"/>
</dbReference>
<keyword evidence="5 6" id="KW-0408">Iron</keyword>
<feature type="domain" description="Cytochrome c" evidence="8">
    <location>
        <begin position="27"/>
        <end position="108"/>
    </location>
</feature>
<evidence type="ECO:0000256" key="3">
    <source>
        <dbReference type="ARBA" id="ARBA00022723"/>
    </source>
</evidence>
<evidence type="ECO:0000256" key="5">
    <source>
        <dbReference type="ARBA" id="ARBA00023004"/>
    </source>
</evidence>
<keyword evidence="1" id="KW-0813">Transport</keyword>
<evidence type="ECO:0000313" key="9">
    <source>
        <dbReference type="EMBL" id="SIS94807.1"/>
    </source>
</evidence>
<name>A0A1N7N8U4_9RHOB</name>
<keyword evidence="4" id="KW-0249">Electron transport</keyword>
<dbReference type="InterPro" id="IPR009056">
    <property type="entry name" value="Cyt_c-like_dom"/>
</dbReference>
<dbReference type="Pfam" id="PF13442">
    <property type="entry name" value="Cytochrome_CBB3"/>
    <property type="match status" value="1"/>
</dbReference>
<dbReference type="PANTHER" id="PTHR33751:SF9">
    <property type="entry name" value="CYTOCHROME C4"/>
    <property type="match status" value="1"/>
</dbReference>
<accession>A0A1N7N8U4</accession>
<dbReference type="Gene3D" id="1.10.760.10">
    <property type="entry name" value="Cytochrome c-like domain"/>
    <property type="match status" value="1"/>
</dbReference>
<dbReference type="STRING" id="633194.SAMN05421759_10785"/>
<gene>
    <name evidence="9" type="ORF">SAMN05421759_10785</name>
</gene>
<dbReference type="GO" id="GO:0046872">
    <property type="term" value="F:metal ion binding"/>
    <property type="evidence" value="ECO:0007669"/>
    <property type="project" value="UniProtKB-KW"/>
</dbReference>
<keyword evidence="2 6" id="KW-0349">Heme</keyword>
<evidence type="ECO:0000259" key="8">
    <source>
        <dbReference type="PROSITE" id="PS51007"/>
    </source>
</evidence>
<organism evidence="9 10">
    <name type="scientific">Roseivivax lentus</name>
    <dbReference type="NCBI Taxonomy" id="633194"/>
    <lineage>
        <taxon>Bacteria</taxon>
        <taxon>Pseudomonadati</taxon>
        <taxon>Pseudomonadota</taxon>
        <taxon>Alphaproteobacteria</taxon>
        <taxon>Rhodobacterales</taxon>
        <taxon>Roseobacteraceae</taxon>
        <taxon>Roseivivax</taxon>
    </lineage>
</organism>
<dbReference type="GO" id="GO:0020037">
    <property type="term" value="F:heme binding"/>
    <property type="evidence" value="ECO:0007669"/>
    <property type="project" value="InterPro"/>
</dbReference>
<dbReference type="InterPro" id="IPR036909">
    <property type="entry name" value="Cyt_c-like_dom_sf"/>
</dbReference>